<dbReference type="PANTHER" id="PTHR36924:SF1">
    <property type="entry name" value="ANTITOXIN HIGA-1"/>
    <property type="match status" value="1"/>
</dbReference>
<dbReference type="Pfam" id="PF01381">
    <property type="entry name" value="HTH_3"/>
    <property type="match status" value="1"/>
</dbReference>
<sequence>MKDFNPTHPGKILFEEFMKPLGISQSRLAKDLGVPAMRINKIVHGKRSLSADTALRLSRYFGTSPEFWMNIQSHYDIEMAKITLGDTLAEVKIFAEETRGDAPIWKPEDRDKP</sequence>
<evidence type="ECO:0000313" key="3">
    <source>
        <dbReference type="EMBL" id="SCY84335.1"/>
    </source>
</evidence>
<evidence type="ECO:0000313" key="4">
    <source>
        <dbReference type="Proteomes" id="UP000198870"/>
    </source>
</evidence>
<dbReference type="AlphaFoldDB" id="A0A1G5J7K0"/>
<dbReference type="PANTHER" id="PTHR36924">
    <property type="entry name" value="ANTITOXIN HIGA-1"/>
    <property type="match status" value="1"/>
</dbReference>
<gene>
    <name evidence="3" type="ORF">SAMN05216233_1269</name>
</gene>
<feature type="domain" description="HTH cro/C1-type" evidence="2">
    <location>
        <begin position="14"/>
        <end position="68"/>
    </location>
</feature>
<dbReference type="RefSeq" id="WP_092215016.1">
    <property type="nucleotide sequence ID" value="NZ_FMUX01000026.1"/>
</dbReference>
<dbReference type="NCBIfam" id="TIGR02607">
    <property type="entry name" value="antidote_HigA"/>
    <property type="match status" value="1"/>
</dbReference>
<dbReference type="InterPro" id="IPR001387">
    <property type="entry name" value="Cro/C1-type_HTH"/>
</dbReference>
<evidence type="ECO:0000256" key="1">
    <source>
        <dbReference type="ARBA" id="ARBA00023125"/>
    </source>
</evidence>
<dbReference type="CDD" id="cd00093">
    <property type="entry name" value="HTH_XRE"/>
    <property type="match status" value="1"/>
</dbReference>
<dbReference type="GO" id="GO:0003677">
    <property type="term" value="F:DNA binding"/>
    <property type="evidence" value="ECO:0007669"/>
    <property type="project" value="UniProtKB-KW"/>
</dbReference>
<dbReference type="Gene3D" id="1.10.260.40">
    <property type="entry name" value="lambda repressor-like DNA-binding domains"/>
    <property type="match status" value="1"/>
</dbReference>
<reference evidence="3 4" key="1">
    <citation type="submission" date="2016-10" db="EMBL/GenBank/DDBJ databases">
        <authorList>
            <person name="de Groot N.N."/>
        </authorList>
    </citation>
    <scope>NUCLEOTIDE SEQUENCE [LARGE SCALE GENOMIC DNA]</scope>
    <source>
        <strain evidence="3 4">AA1</strain>
    </source>
</reference>
<accession>A0A1G5J7K0</accession>
<dbReference type="SUPFAM" id="SSF47413">
    <property type="entry name" value="lambda repressor-like DNA-binding domains"/>
    <property type="match status" value="1"/>
</dbReference>
<organism evidence="3 4">
    <name type="scientific">Desulfoluna spongiiphila</name>
    <dbReference type="NCBI Taxonomy" id="419481"/>
    <lineage>
        <taxon>Bacteria</taxon>
        <taxon>Pseudomonadati</taxon>
        <taxon>Thermodesulfobacteriota</taxon>
        <taxon>Desulfobacteria</taxon>
        <taxon>Desulfobacterales</taxon>
        <taxon>Desulfolunaceae</taxon>
        <taxon>Desulfoluna</taxon>
    </lineage>
</organism>
<protein>
    <submittedName>
        <fullName evidence="3">Addiction module antidote protein, HigA family</fullName>
    </submittedName>
</protein>
<dbReference type="OrthoDB" id="9798100at2"/>
<dbReference type="InterPro" id="IPR013430">
    <property type="entry name" value="Toxin_antidote_HigA"/>
</dbReference>
<dbReference type="InterPro" id="IPR010982">
    <property type="entry name" value="Lambda_DNA-bd_dom_sf"/>
</dbReference>
<dbReference type="SMART" id="SM00530">
    <property type="entry name" value="HTH_XRE"/>
    <property type="match status" value="1"/>
</dbReference>
<evidence type="ECO:0000259" key="2">
    <source>
        <dbReference type="PROSITE" id="PS50943"/>
    </source>
</evidence>
<proteinExistence type="predicted"/>
<keyword evidence="4" id="KW-1185">Reference proteome</keyword>
<name>A0A1G5J7K0_9BACT</name>
<keyword evidence="1" id="KW-0238">DNA-binding</keyword>
<dbReference type="Proteomes" id="UP000198870">
    <property type="component" value="Unassembled WGS sequence"/>
</dbReference>
<dbReference type="EMBL" id="FMUX01000026">
    <property type="protein sequence ID" value="SCY84335.1"/>
    <property type="molecule type" value="Genomic_DNA"/>
</dbReference>
<dbReference type="PROSITE" id="PS50943">
    <property type="entry name" value="HTH_CROC1"/>
    <property type="match status" value="1"/>
</dbReference>